<reference evidence="4" key="1">
    <citation type="journal article" date="2021" name="Sci. Rep.">
        <title>Diploid genomic architecture of Nitzschia inconspicua, an elite biomass production diatom.</title>
        <authorList>
            <person name="Oliver A."/>
            <person name="Podell S."/>
            <person name="Pinowska A."/>
            <person name="Traller J.C."/>
            <person name="Smith S.R."/>
            <person name="McClure R."/>
            <person name="Beliaev A."/>
            <person name="Bohutskyi P."/>
            <person name="Hill E.A."/>
            <person name="Rabines A."/>
            <person name="Zheng H."/>
            <person name="Allen L.Z."/>
            <person name="Kuo A."/>
            <person name="Grigoriev I.V."/>
            <person name="Allen A.E."/>
            <person name="Hazlebeck D."/>
            <person name="Allen E.E."/>
        </authorList>
    </citation>
    <scope>NUCLEOTIDE SEQUENCE</scope>
    <source>
        <strain evidence="4">Hildebrandi</strain>
    </source>
</reference>
<evidence type="ECO:0000313" key="5">
    <source>
        <dbReference type="Proteomes" id="UP000693970"/>
    </source>
</evidence>
<keyword evidence="5" id="KW-1185">Reference proteome</keyword>
<protein>
    <submittedName>
        <fullName evidence="4">Platelet-activating factor acetylhydrolase domain containing protein</fullName>
    </submittedName>
</protein>
<gene>
    <name evidence="4" type="ORF">IV203_013870</name>
</gene>
<evidence type="ECO:0000256" key="1">
    <source>
        <dbReference type="ARBA" id="ARBA00022801"/>
    </source>
</evidence>
<evidence type="ECO:0000256" key="2">
    <source>
        <dbReference type="ARBA" id="ARBA00022963"/>
    </source>
</evidence>
<dbReference type="EMBL" id="JAGRRH010000001">
    <property type="protein sequence ID" value="KAG7374775.1"/>
    <property type="molecule type" value="Genomic_DNA"/>
</dbReference>
<comment type="caution">
    <text evidence="4">The sequence shown here is derived from an EMBL/GenBank/DDBJ whole genome shotgun (WGS) entry which is preliminary data.</text>
</comment>
<dbReference type="GO" id="GO:0016042">
    <property type="term" value="P:lipid catabolic process"/>
    <property type="evidence" value="ECO:0007669"/>
    <property type="project" value="UniProtKB-KW"/>
</dbReference>
<name>A0A9K3M7L8_9STRA</name>
<evidence type="ECO:0000313" key="4">
    <source>
        <dbReference type="EMBL" id="KAG7374775.1"/>
    </source>
</evidence>
<dbReference type="GO" id="GO:0003847">
    <property type="term" value="F:1-alkyl-2-acetylglycerophosphocholine esterase activity"/>
    <property type="evidence" value="ECO:0007669"/>
    <property type="project" value="TreeGrafter"/>
</dbReference>
<keyword evidence="2" id="KW-0442">Lipid degradation</keyword>
<dbReference type="Pfam" id="PF03403">
    <property type="entry name" value="PAF-AH_p_II"/>
    <property type="match status" value="1"/>
</dbReference>
<accession>A0A9K3M7L8</accession>
<proteinExistence type="predicted"/>
<reference evidence="4" key="2">
    <citation type="submission" date="2021-04" db="EMBL/GenBank/DDBJ databases">
        <authorList>
            <person name="Podell S."/>
        </authorList>
    </citation>
    <scope>NUCLEOTIDE SEQUENCE</scope>
    <source>
        <strain evidence="4">Hildebrandi</strain>
    </source>
</reference>
<evidence type="ECO:0000256" key="3">
    <source>
        <dbReference type="ARBA" id="ARBA00023098"/>
    </source>
</evidence>
<dbReference type="OrthoDB" id="2363873at2759"/>
<dbReference type="PANTHER" id="PTHR10272">
    <property type="entry name" value="PLATELET-ACTIVATING FACTOR ACETYLHYDROLASE"/>
    <property type="match status" value="1"/>
</dbReference>
<sequence length="454" mass="50042">MILLSLRRHIAITRSKSYFSSLVVISTAAGVFTALPPATTTLCHAMSTTATSAAASTKGCAAYERIYGHPPGPYAVGVTTTQFTDVNRVDPGDTTRNRSLQTEIWYPCFVNENESTERNKFSDFVGLKGILDSQEQSKALTLANKAFGGYRDGLTIEELDESVWINRAVRDAKPLSEKLPFPLIVFSHGSGAYRASYIYWCEYLASHGYVVAACDHPGSARFTVVDGQPIVPDNASPRSKRSSMEHERPLDIQTIIDGMQHLCRTDSRFQGNVDCQMVGVTGMSFGGYTVAEYLERHDPRVKAAILQCPSIATSGTKPLATDRTNTQTPVMVMLGSEDTVIGERGNQAGRDYVDNHKDGDSYLLEILRGGHVSFTSCDIYDQNYGNGIGATKECPSLSQPGKTYLPLDITEQHKMINSYGLAFLNSYLKGKENDKRYLQENHFEETGELIYRKG</sequence>
<keyword evidence="1" id="KW-0378">Hydrolase</keyword>
<dbReference type="AlphaFoldDB" id="A0A9K3M7L8"/>
<dbReference type="Proteomes" id="UP000693970">
    <property type="component" value="Unassembled WGS sequence"/>
</dbReference>
<keyword evidence="3" id="KW-0443">Lipid metabolism</keyword>
<dbReference type="PANTHER" id="PTHR10272:SF0">
    <property type="entry name" value="PLATELET-ACTIVATING FACTOR ACETYLHYDROLASE"/>
    <property type="match status" value="1"/>
</dbReference>
<organism evidence="4 5">
    <name type="scientific">Nitzschia inconspicua</name>
    <dbReference type="NCBI Taxonomy" id="303405"/>
    <lineage>
        <taxon>Eukaryota</taxon>
        <taxon>Sar</taxon>
        <taxon>Stramenopiles</taxon>
        <taxon>Ochrophyta</taxon>
        <taxon>Bacillariophyta</taxon>
        <taxon>Bacillariophyceae</taxon>
        <taxon>Bacillariophycidae</taxon>
        <taxon>Bacillariales</taxon>
        <taxon>Bacillariaceae</taxon>
        <taxon>Nitzschia</taxon>
    </lineage>
</organism>